<name>A0ABN3A7N5_9ACTN</name>
<feature type="domain" description="Protealysin N-terminal propeptide" evidence="11">
    <location>
        <begin position="15"/>
        <end position="43"/>
    </location>
</feature>
<dbReference type="Pfam" id="PF02868">
    <property type="entry name" value="Peptidase_M4_C"/>
    <property type="match status" value="1"/>
</dbReference>
<dbReference type="InterPro" id="IPR023612">
    <property type="entry name" value="Peptidase_M4"/>
</dbReference>
<comment type="cofactor">
    <cofactor evidence="7">
        <name>Zn(2+)</name>
        <dbReference type="ChEBI" id="CHEBI:29105"/>
    </cofactor>
</comment>
<evidence type="ECO:0000256" key="2">
    <source>
        <dbReference type="ARBA" id="ARBA00022670"/>
    </source>
</evidence>
<dbReference type="PANTHER" id="PTHR43579:SF1">
    <property type="entry name" value="NEUTRAL METALLOPROTEINASE"/>
    <property type="match status" value="1"/>
</dbReference>
<feature type="domain" description="Peptidase M4" evidence="9">
    <location>
        <begin position="81"/>
        <end position="180"/>
    </location>
</feature>
<keyword evidence="7" id="KW-0964">Secreted</keyword>
<keyword evidence="4 7" id="KW-0378">Hydrolase</keyword>
<dbReference type="Gene3D" id="3.10.170.10">
    <property type="match status" value="1"/>
</dbReference>
<keyword evidence="2 7" id="KW-0645">Protease</keyword>
<evidence type="ECO:0000259" key="11">
    <source>
        <dbReference type="Pfam" id="PF16485"/>
    </source>
</evidence>
<evidence type="ECO:0000256" key="6">
    <source>
        <dbReference type="ARBA" id="ARBA00023049"/>
    </source>
</evidence>
<evidence type="ECO:0000256" key="5">
    <source>
        <dbReference type="ARBA" id="ARBA00022833"/>
    </source>
</evidence>
<reference evidence="12 13" key="1">
    <citation type="journal article" date="2019" name="Int. J. Syst. Evol. Microbiol.">
        <title>The Global Catalogue of Microorganisms (GCM) 10K type strain sequencing project: providing services to taxonomists for standard genome sequencing and annotation.</title>
        <authorList>
            <consortium name="The Broad Institute Genomics Platform"/>
            <consortium name="The Broad Institute Genome Sequencing Center for Infectious Disease"/>
            <person name="Wu L."/>
            <person name="Ma J."/>
        </authorList>
    </citation>
    <scope>NUCLEOTIDE SEQUENCE [LARGE SCALE GENOMIC DNA]</scope>
    <source>
        <strain evidence="12 13">JCM 13850</strain>
    </source>
</reference>
<keyword evidence="5 7" id="KW-0862">Zinc</keyword>
<dbReference type="Proteomes" id="UP001501020">
    <property type="component" value="Unassembled WGS sequence"/>
</dbReference>
<keyword evidence="6 7" id="KW-0482">Metalloprotease</keyword>
<protein>
    <recommendedName>
        <fullName evidence="7">Neutral metalloproteinase</fullName>
        <ecNumber evidence="7">3.4.24.-</ecNumber>
    </recommendedName>
</protein>
<comment type="caution">
    <text evidence="12">The sequence shown here is derived from an EMBL/GenBank/DDBJ whole genome shotgun (WGS) entry which is preliminary data.</text>
</comment>
<dbReference type="PANTHER" id="PTHR43579">
    <property type="match status" value="1"/>
</dbReference>
<evidence type="ECO:0000256" key="7">
    <source>
        <dbReference type="RuleBase" id="RU366073"/>
    </source>
</evidence>
<dbReference type="InterPro" id="IPR052759">
    <property type="entry name" value="Metalloprotease_M4"/>
</dbReference>
<dbReference type="CDD" id="cd09597">
    <property type="entry name" value="M4_TLP"/>
    <property type="match status" value="1"/>
</dbReference>
<feature type="domain" description="Peptidase M4 C-terminal" evidence="10">
    <location>
        <begin position="183"/>
        <end position="352"/>
    </location>
</feature>
<feature type="compositionally biased region" description="Low complexity" evidence="8">
    <location>
        <begin position="56"/>
        <end position="68"/>
    </location>
</feature>
<comment type="similarity">
    <text evidence="1 7">Belongs to the peptidase M4 family.</text>
</comment>
<evidence type="ECO:0000259" key="10">
    <source>
        <dbReference type="Pfam" id="PF02868"/>
    </source>
</evidence>
<keyword evidence="13" id="KW-1185">Reference proteome</keyword>
<dbReference type="SUPFAM" id="SSF55486">
    <property type="entry name" value="Metalloproteases ('zincins'), catalytic domain"/>
    <property type="match status" value="1"/>
</dbReference>
<dbReference type="InterPro" id="IPR032475">
    <property type="entry name" value="Protealysin_N_PP"/>
</dbReference>
<gene>
    <name evidence="12" type="ORF">GCM10009727_63850</name>
</gene>
<dbReference type="EC" id="3.4.24.-" evidence="7"/>
<dbReference type="PRINTS" id="PR00730">
    <property type="entry name" value="THERMOLYSIN"/>
</dbReference>
<dbReference type="Pfam" id="PF16485">
    <property type="entry name" value="PLN_propep"/>
    <property type="match status" value="1"/>
</dbReference>
<dbReference type="InterPro" id="IPR013856">
    <property type="entry name" value="Peptidase_M4_domain"/>
</dbReference>
<dbReference type="InterPro" id="IPR001570">
    <property type="entry name" value="Peptidase_M4_C_domain"/>
</dbReference>
<organism evidence="12 13">
    <name type="scientific">Actinomadura napierensis</name>
    <dbReference type="NCBI Taxonomy" id="267854"/>
    <lineage>
        <taxon>Bacteria</taxon>
        <taxon>Bacillati</taxon>
        <taxon>Actinomycetota</taxon>
        <taxon>Actinomycetes</taxon>
        <taxon>Streptosporangiales</taxon>
        <taxon>Thermomonosporaceae</taxon>
        <taxon>Actinomadura</taxon>
    </lineage>
</organism>
<evidence type="ECO:0000256" key="3">
    <source>
        <dbReference type="ARBA" id="ARBA00022723"/>
    </source>
</evidence>
<evidence type="ECO:0000256" key="1">
    <source>
        <dbReference type="ARBA" id="ARBA00009388"/>
    </source>
</evidence>
<sequence length="354" mass="37447">MAAATATWQRWGMRCHIVPPHMLERIARDATDPAMRDRARRTLALTSAHATERRLASPSAPAPSAATAPNRMIADAGHKEELPGTTVRAEGAAATGDTSCDQAYDWLGATFAFYQTAYGRDSIDGAGLKMISTIHYGERYDNAFWNGEQMVYGDGDGTIFTDFTGPLDVTGHELTHGVTQYTANLDYSGQSGALNESVSDVFGSLIKQMHLGQTADQADWLIGQGLLASGVHGVALRSMKEPGTAYDDPQLGKDPQPADMSGYVHTYEDNGGVHINSGIPNRAFYLAATAIGGNAWEKAGRVWYETLTGGSLASAVDFAGFAAATVQTATGLYGADAAETTAVSNAWKGVGVTQ</sequence>
<evidence type="ECO:0000313" key="12">
    <source>
        <dbReference type="EMBL" id="GAA2155721.1"/>
    </source>
</evidence>
<dbReference type="EMBL" id="BAAAMR010000069">
    <property type="protein sequence ID" value="GAA2155721.1"/>
    <property type="molecule type" value="Genomic_DNA"/>
</dbReference>
<evidence type="ECO:0000256" key="4">
    <source>
        <dbReference type="ARBA" id="ARBA00022801"/>
    </source>
</evidence>
<dbReference type="Gene3D" id="1.10.390.10">
    <property type="entry name" value="Neutral Protease Domain 2"/>
    <property type="match status" value="1"/>
</dbReference>
<dbReference type="InterPro" id="IPR027268">
    <property type="entry name" value="Peptidase_M4/M1_CTD_sf"/>
</dbReference>
<dbReference type="Pfam" id="PF01447">
    <property type="entry name" value="Peptidase_M4"/>
    <property type="match status" value="1"/>
</dbReference>
<keyword evidence="3" id="KW-0479">Metal-binding</keyword>
<proteinExistence type="inferred from homology"/>
<evidence type="ECO:0000313" key="13">
    <source>
        <dbReference type="Proteomes" id="UP001501020"/>
    </source>
</evidence>
<feature type="region of interest" description="Disordered" evidence="8">
    <location>
        <begin position="47"/>
        <end position="68"/>
    </location>
</feature>
<comment type="subcellular location">
    <subcellularLocation>
        <location evidence="7">Secreted</location>
    </subcellularLocation>
</comment>
<accession>A0ABN3A7N5</accession>
<evidence type="ECO:0000259" key="9">
    <source>
        <dbReference type="Pfam" id="PF01447"/>
    </source>
</evidence>
<comment type="function">
    <text evidence="7">Extracellular zinc metalloprotease.</text>
</comment>
<evidence type="ECO:0000256" key="8">
    <source>
        <dbReference type="SAM" id="MobiDB-lite"/>
    </source>
</evidence>